<feature type="repeat" description="WD" evidence="8">
    <location>
        <begin position="30"/>
        <end position="65"/>
    </location>
</feature>
<dbReference type="Proteomes" id="UP001224775">
    <property type="component" value="Unassembled WGS sequence"/>
</dbReference>
<dbReference type="AlphaFoldDB" id="A0AAD8Y5A7"/>
<feature type="region of interest" description="Disordered" evidence="10">
    <location>
        <begin position="474"/>
        <end position="538"/>
    </location>
</feature>
<dbReference type="InterPro" id="IPR037363">
    <property type="entry name" value="Sec13/Seh1_fam"/>
</dbReference>
<feature type="DNA-binding region" description="HMG box" evidence="9">
    <location>
        <begin position="535"/>
        <end position="591"/>
    </location>
</feature>
<feature type="domain" description="HMG box" evidence="11">
    <location>
        <begin position="535"/>
        <end position="591"/>
    </location>
</feature>
<feature type="compositionally biased region" description="Basic and acidic residues" evidence="10">
    <location>
        <begin position="698"/>
        <end position="709"/>
    </location>
</feature>
<feature type="compositionally biased region" description="Polar residues" evidence="10">
    <location>
        <begin position="345"/>
        <end position="354"/>
    </location>
</feature>
<sequence length="788" mass="87532">MAASSTISRLSTGSTPSKPHRLISTSQILPHGHLDYVHDISFDYYGRRFATASGDRTVRVWDLNSDGMWMSGELGSGNGNATKPNEWVAARGAVRRVCWSHPEFGQLLATAGADHSVVIWEEREGNFKSLATPDDNINNNAAMAGGNTNNTSSSGDTTSSRWVQKATLSDARRAVTTVEFAPRHLGLRLASGSADGVVRIYEALDTMNLNHWKLDGVIEAEVEDTADNTEAGQQMNIGDNLSNENMGVSSLSWCTGRFEPATLCVGFSSGRVSLYRYDDGARSWLEAIRLPNHATANGVPRGVLDVAWAPNVGRSYHLIATCGKDNRLRVHRVKRGRGGKGEEGASQTAASSSLVHEGTEDLDRSEVWRCQWNLTGTVLASSGDCGVVKLWKSDFQGKFKCISEIVGDTTGMGAASAYPSGHPHPYPGDYYYHYYPPPPYHPPAYIGPPPSDKQTPRSEGGLKAFYSQQYDVDAFTPHPPKSSRSHRATPPTITPHDWIPEGLSSPKRSSYFETPDPPAVTGSGSSESTESQSRPVPARSAFMCFMQAKRGETTNEAAEAWRLVSKEERADWENIADKDRKRYNKERGEFDPSARKVRRKKDPSAPKRPMSAFLMYAQTKRRQLQAENPDIPNADISRLLGEHWRSARPDVKAPFLEREENERRLYKAKMERWKCDQKLAKSLAPKLNIPTTASTATERYDQRQDDEEPLAHRVEERATRYAAPPNINEFGAAFPVEAAYHYPPYGGFHCEDRQPVLTPRQEMKPVFAFNSVDSGIKYSYPRPDREEN</sequence>
<evidence type="ECO:0000256" key="10">
    <source>
        <dbReference type="SAM" id="MobiDB-lite"/>
    </source>
</evidence>
<dbReference type="InterPro" id="IPR001680">
    <property type="entry name" value="WD40_rpt"/>
</dbReference>
<evidence type="ECO:0000256" key="3">
    <source>
        <dbReference type="ARBA" id="ARBA00022448"/>
    </source>
</evidence>
<evidence type="ECO:0000256" key="7">
    <source>
        <dbReference type="ARBA" id="ARBA00023242"/>
    </source>
</evidence>
<comment type="subcellular location">
    <subcellularLocation>
        <location evidence="1">Nucleus envelope</location>
    </subcellularLocation>
</comment>
<evidence type="ECO:0000259" key="11">
    <source>
        <dbReference type="PROSITE" id="PS50118"/>
    </source>
</evidence>
<gene>
    <name evidence="12" type="ORF">QTG54_009971</name>
</gene>
<feature type="region of interest" description="Disordered" evidence="10">
    <location>
        <begin position="690"/>
        <end position="709"/>
    </location>
</feature>
<keyword evidence="6" id="KW-0653">Protein transport</keyword>
<evidence type="ECO:0000256" key="9">
    <source>
        <dbReference type="PROSITE-ProRule" id="PRU00267"/>
    </source>
</evidence>
<evidence type="ECO:0000313" key="12">
    <source>
        <dbReference type="EMBL" id="KAK1739428.1"/>
    </source>
</evidence>
<dbReference type="GO" id="GO:0005198">
    <property type="term" value="F:structural molecule activity"/>
    <property type="evidence" value="ECO:0007669"/>
    <property type="project" value="InterPro"/>
</dbReference>
<reference evidence="12" key="1">
    <citation type="submission" date="2023-06" db="EMBL/GenBank/DDBJ databases">
        <title>Survivors Of The Sea: Transcriptome response of Skeletonema marinoi to long-term dormancy.</title>
        <authorList>
            <person name="Pinder M.I.M."/>
            <person name="Kourtchenko O."/>
            <person name="Robertson E.K."/>
            <person name="Larsson T."/>
            <person name="Maumus F."/>
            <person name="Osuna-Cruz C.M."/>
            <person name="Vancaester E."/>
            <person name="Stenow R."/>
            <person name="Vandepoele K."/>
            <person name="Ploug H."/>
            <person name="Bruchert V."/>
            <person name="Godhe A."/>
            <person name="Topel M."/>
        </authorList>
    </citation>
    <scope>NUCLEOTIDE SEQUENCE</scope>
    <source>
        <strain evidence="12">R05AC</strain>
    </source>
</reference>
<evidence type="ECO:0000256" key="1">
    <source>
        <dbReference type="ARBA" id="ARBA00004259"/>
    </source>
</evidence>
<evidence type="ECO:0000313" key="13">
    <source>
        <dbReference type="Proteomes" id="UP001224775"/>
    </source>
</evidence>
<dbReference type="SUPFAM" id="SSF47095">
    <property type="entry name" value="HMG-box"/>
    <property type="match status" value="2"/>
</dbReference>
<evidence type="ECO:0000256" key="5">
    <source>
        <dbReference type="ARBA" id="ARBA00022737"/>
    </source>
</evidence>
<feature type="compositionally biased region" description="Low complexity" evidence="10">
    <location>
        <begin position="141"/>
        <end position="160"/>
    </location>
</feature>
<keyword evidence="3" id="KW-0813">Transport</keyword>
<proteinExistence type="inferred from homology"/>
<accession>A0AAD8Y5A7</accession>
<evidence type="ECO:0000256" key="8">
    <source>
        <dbReference type="PROSITE-ProRule" id="PRU00221"/>
    </source>
</evidence>
<comment type="caution">
    <text evidence="12">The sequence shown here is derived from an EMBL/GenBank/DDBJ whole genome shotgun (WGS) entry which is preliminary data.</text>
</comment>
<keyword evidence="13" id="KW-1185">Reference proteome</keyword>
<dbReference type="GO" id="GO:0015031">
    <property type="term" value="P:protein transport"/>
    <property type="evidence" value="ECO:0007669"/>
    <property type="project" value="UniProtKB-KW"/>
</dbReference>
<organism evidence="12 13">
    <name type="scientific">Skeletonema marinoi</name>
    <dbReference type="NCBI Taxonomy" id="267567"/>
    <lineage>
        <taxon>Eukaryota</taxon>
        <taxon>Sar</taxon>
        <taxon>Stramenopiles</taxon>
        <taxon>Ochrophyta</taxon>
        <taxon>Bacillariophyta</taxon>
        <taxon>Coscinodiscophyceae</taxon>
        <taxon>Thalassiosirophycidae</taxon>
        <taxon>Thalassiosirales</taxon>
        <taxon>Skeletonemataceae</taxon>
        <taxon>Skeletonema</taxon>
        <taxon>Skeletonema marinoi-dohrnii complex</taxon>
    </lineage>
</organism>
<dbReference type="InterPro" id="IPR009071">
    <property type="entry name" value="HMG_box_dom"/>
</dbReference>
<protein>
    <submittedName>
        <fullName evidence="12">Nucleoporin SEH1</fullName>
    </submittedName>
</protein>
<evidence type="ECO:0000256" key="6">
    <source>
        <dbReference type="ARBA" id="ARBA00022927"/>
    </source>
</evidence>
<dbReference type="PANTHER" id="PTHR11024">
    <property type="entry name" value="NUCLEAR PORE COMPLEX PROTEIN SEC13 / SEH1 FAMILY MEMBER"/>
    <property type="match status" value="1"/>
</dbReference>
<feature type="compositionally biased region" description="Low complexity" evidence="10">
    <location>
        <begin position="521"/>
        <end position="531"/>
    </location>
</feature>
<dbReference type="Gene3D" id="2.130.10.10">
    <property type="entry name" value="YVTN repeat-like/Quinoprotein amine dehydrogenase"/>
    <property type="match status" value="1"/>
</dbReference>
<feature type="DNA-binding region" description="HMG box" evidence="9">
    <location>
        <begin position="606"/>
        <end position="674"/>
    </location>
</feature>
<feature type="region of interest" description="Disordered" evidence="10">
    <location>
        <begin position="335"/>
        <end position="358"/>
    </location>
</feature>
<keyword evidence="5" id="KW-0677">Repeat</keyword>
<dbReference type="Pfam" id="PF00400">
    <property type="entry name" value="WD40"/>
    <property type="match status" value="2"/>
</dbReference>
<feature type="region of interest" description="Disordered" evidence="10">
    <location>
        <begin position="141"/>
        <end position="161"/>
    </location>
</feature>
<dbReference type="PROSITE" id="PS50082">
    <property type="entry name" value="WD_REPEATS_2"/>
    <property type="match status" value="1"/>
</dbReference>
<feature type="region of interest" description="Disordered" evidence="10">
    <location>
        <begin position="1"/>
        <end position="22"/>
    </location>
</feature>
<dbReference type="InterPro" id="IPR036322">
    <property type="entry name" value="WD40_repeat_dom_sf"/>
</dbReference>
<dbReference type="PANTHER" id="PTHR11024:SF3">
    <property type="entry name" value="NUCLEOPORIN SEH1"/>
    <property type="match status" value="1"/>
</dbReference>
<keyword evidence="9" id="KW-0238">DNA-binding</keyword>
<feature type="domain" description="HMG box" evidence="11">
    <location>
        <begin position="606"/>
        <end position="674"/>
    </location>
</feature>
<name>A0AAD8Y5A7_9STRA</name>
<comment type="similarity">
    <text evidence="2">Belongs to the WD repeat SEC13 family.</text>
</comment>
<keyword evidence="7 9" id="KW-0539">Nucleus</keyword>
<dbReference type="PROSITE" id="PS50118">
    <property type="entry name" value="HMG_BOX_2"/>
    <property type="match status" value="2"/>
</dbReference>
<dbReference type="InterPro" id="IPR036910">
    <property type="entry name" value="HMG_box_dom_sf"/>
</dbReference>
<dbReference type="GO" id="GO:0035859">
    <property type="term" value="C:Seh1-associated complex"/>
    <property type="evidence" value="ECO:0007669"/>
    <property type="project" value="TreeGrafter"/>
</dbReference>
<dbReference type="Pfam" id="PF00505">
    <property type="entry name" value="HMG_box"/>
    <property type="match status" value="1"/>
</dbReference>
<keyword evidence="4 8" id="KW-0853">WD repeat</keyword>
<dbReference type="GO" id="GO:1904263">
    <property type="term" value="P:positive regulation of TORC1 signaling"/>
    <property type="evidence" value="ECO:0007669"/>
    <property type="project" value="TreeGrafter"/>
</dbReference>
<dbReference type="PROSITE" id="PS50294">
    <property type="entry name" value="WD_REPEATS_REGION"/>
    <property type="match status" value="1"/>
</dbReference>
<dbReference type="EMBL" id="JATAAI010000018">
    <property type="protein sequence ID" value="KAK1739428.1"/>
    <property type="molecule type" value="Genomic_DNA"/>
</dbReference>
<evidence type="ECO:0000256" key="4">
    <source>
        <dbReference type="ARBA" id="ARBA00022574"/>
    </source>
</evidence>
<dbReference type="SMART" id="SM00398">
    <property type="entry name" value="HMG"/>
    <property type="match status" value="2"/>
</dbReference>
<dbReference type="SMART" id="SM00320">
    <property type="entry name" value="WD40"/>
    <property type="match status" value="5"/>
</dbReference>
<feature type="region of interest" description="Disordered" evidence="10">
    <location>
        <begin position="583"/>
        <end position="607"/>
    </location>
</feature>
<dbReference type="GO" id="GO:0003677">
    <property type="term" value="F:DNA binding"/>
    <property type="evidence" value="ECO:0007669"/>
    <property type="project" value="UniProtKB-UniRule"/>
</dbReference>
<dbReference type="GO" id="GO:0034198">
    <property type="term" value="P:cellular response to amino acid starvation"/>
    <property type="evidence" value="ECO:0007669"/>
    <property type="project" value="TreeGrafter"/>
</dbReference>
<dbReference type="Gene3D" id="1.10.30.10">
    <property type="entry name" value="High mobility group box domain"/>
    <property type="match status" value="2"/>
</dbReference>
<dbReference type="SUPFAM" id="SSF50978">
    <property type="entry name" value="WD40 repeat-like"/>
    <property type="match status" value="1"/>
</dbReference>
<dbReference type="InterPro" id="IPR015943">
    <property type="entry name" value="WD40/YVTN_repeat-like_dom_sf"/>
</dbReference>
<dbReference type="GO" id="GO:0031080">
    <property type="term" value="C:nuclear pore outer ring"/>
    <property type="evidence" value="ECO:0007669"/>
    <property type="project" value="TreeGrafter"/>
</dbReference>
<evidence type="ECO:0000256" key="2">
    <source>
        <dbReference type="ARBA" id="ARBA00010102"/>
    </source>
</evidence>
<feature type="compositionally biased region" description="Basic and acidic residues" evidence="10">
    <location>
        <begin position="583"/>
        <end position="594"/>
    </location>
</feature>